<dbReference type="EMBL" id="CM035418">
    <property type="protein sequence ID" value="KAH7421685.1"/>
    <property type="molecule type" value="Genomic_DNA"/>
</dbReference>
<gene>
    <name evidence="1" type="ORF">KP509_13G071000</name>
</gene>
<dbReference type="Proteomes" id="UP000825935">
    <property type="component" value="Chromosome 13"/>
</dbReference>
<comment type="caution">
    <text evidence="1">The sequence shown here is derived from an EMBL/GenBank/DDBJ whole genome shotgun (WGS) entry which is preliminary data.</text>
</comment>
<organism evidence="1 2">
    <name type="scientific">Ceratopteris richardii</name>
    <name type="common">Triangle waterfern</name>
    <dbReference type="NCBI Taxonomy" id="49495"/>
    <lineage>
        <taxon>Eukaryota</taxon>
        <taxon>Viridiplantae</taxon>
        <taxon>Streptophyta</taxon>
        <taxon>Embryophyta</taxon>
        <taxon>Tracheophyta</taxon>
        <taxon>Polypodiopsida</taxon>
        <taxon>Polypodiidae</taxon>
        <taxon>Polypodiales</taxon>
        <taxon>Pteridineae</taxon>
        <taxon>Pteridaceae</taxon>
        <taxon>Parkerioideae</taxon>
        <taxon>Ceratopteris</taxon>
    </lineage>
</organism>
<sequence length="67" mass="7742">MFFFTEATLSSWLAVRERRVCAITSLSFKMVASTDSTSNILRCLLDRKVLRAFLMSLFYLPDEEISL</sequence>
<evidence type="ECO:0000313" key="1">
    <source>
        <dbReference type="EMBL" id="KAH7421685.1"/>
    </source>
</evidence>
<name>A0A8T2TJS0_CERRI</name>
<protein>
    <submittedName>
        <fullName evidence="1">Uncharacterized protein</fullName>
    </submittedName>
</protein>
<reference evidence="1" key="1">
    <citation type="submission" date="2021-08" db="EMBL/GenBank/DDBJ databases">
        <title>WGS assembly of Ceratopteris richardii.</title>
        <authorList>
            <person name="Marchant D.B."/>
            <person name="Chen G."/>
            <person name="Jenkins J."/>
            <person name="Shu S."/>
            <person name="Leebens-Mack J."/>
            <person name="Grimwood J."/>
            <person name="Schmutz J."/>
            <person name="Soltis P."/>
            <person name="Soltis D."/>
            <person name="Chen Z.-H."/>
        </authorList>
    </citation>
    <scope>NUCLEOTIDE SEQUENCE</scope>
    <source>
        <strain evidence="1">Whitten #5841</strain>
        <tissue evidence="1">Leaf</tissue>
    </source>
</reference>
<evidence type="ECO:0000313" key="2">
    <source>
        <dbReference type="Proteomes" id="UP000825935"/>
    </source>
</evidence>
<keyword evidence="2" id="KW-1185">Reference proteome</keyword>
<accession>A0A8T2TJS0</accession>
<dbReference type="AlphaFoldDB" id="A0A8T2TJS0"/>
<proteinExistence type="predicted"/>